<keyword evidence="3" id="KW-0805">Transcription regulation</keyword>
<evidence type="ECO:0000256" key="4">
    <source>
        <dbReference type="ARBA" id="ARBA00023125"/>
    </source>
</evidence>
<accession>A0ABY4QGH0</accession>
<keyword evidence="1" id="KW-0678">Repressor</keyword>
<evidence type="ECO:0000313" key="6">
    <source>
        <dbReference type="EMBL" id="UQX10063.1"/>
    </source>
</evidence>
<keyword evidence="4" id="KW-0238">DNA-binding</keyword>
<dbReference type="Pfam" id="PF08681">
    <property type="entry name" value="TacA1"/>
    <property type="match status" value="1"/>
</dbReference>
<dbReference type="RefSeq" id="WP_219068718.1">
    <property type="nucleotide sequence ID" value="NZ_CAJUXY010000041.1"/>
</dbReference>
<evidence type="ECO:0000313" key="7">
    <source>
        <dbReference type="Proteomes" id="UP001056610"/>
    </source>
</evidence>
<evidence type="ECO:0000256" key="2">
    <source>
        <dbReference type="ARBA" id="ARBA00022649"/>
    </source>
</evidence>
<keyword evidence="5" id="KW-0804">Transcription</keyword>
<dbReference type="EMBL" id="CP097320">
    <property type="protein sequence ID" value="UQX10063.1"/>
    <property type="molecule type" value="Genomic_DNA"/>
</dbReference>
<keyword evidence="2" id="KW-1277">Toxin-antitoxin system</keyword>
<evidence type="ECO:0000256" key="3">
    <source>
        <dbReference type="ARBA" id="ARBA00023015"/>
    </source>
</evidence>
<organism evidence="6 7">
    <name type="scientific">Candidatus Mycobacterium methanotrophicum</name>
    <dbReference type="NCBI Taxonomy" id="2943498"/>
    <lineage>
        <taxon>Bacteria</taxon>
        <taxon>Bacillati</taxon>
        <taxon>Actinomycetota</taxon>
        <taxon>Actinomycetes</taxon>
        <taxon>Mycobacteriales</taxon>
        <taxon>Mycobacteriaceae</taxon>
        <taxon>Mycobacterium</taxon>
    </lineage>
</organism>
<proteinExistence type="predicted"/>
<dbReference type="PANTHER" id="PTHR35401">
    <property type="entry name" value="COPG FAMILY HELIX-TURN-HELIX PROTEIN-RELATED-RELATED"/>
    <property type="match status" value="1"/>
</dbReference>
<reference evidence="6" key="1">
    <citation type="submission" date="2022-05" db="EMBL/GenBank/DDBJ databases">
        <title>A methanotrophic Mycobacterium dominates a cave microbial ecosystem.</title>
        <authorList>
            <person name="Van Spanning R.J.M."/>
            <person name="Guan Q."/>
            <person name="Melkonian C."/>
            <person name="Gallant J."/>
            <person name="Polerecky L."/>
            <person name="Flot J.-F."/>
            <person name="Brandt B.W."/>
            <person name="Braster M."/>
            <person name="Iturbe Espinoza P."/>
            <person name="Aerts J."/>
            <person name="Meima-Franke M."/>
            <person name="Piersma S.R."/>
            <person name="Bunduc C."/>
            <person name="Ummels R."/>
            <person name="Pain A."/>
            <person name="Fleming E.J."/>
            <person name="van der Wel N."/>
            <person name="Gherman V.D."/>
            <person name="Sarbu S.M."/>
            <person name="Bodelier P.L.E."/>
            <person name="Bitter W."/>
        </authorList>
    </citation>
    <scope>NUCLEOTIDE SEQUENCE</scope>
    <source>
        <strain evidence="6">Sulfur Cave</strain>
    </source>
</reference>
<keyword evidence="7" id="KW-1185">Reference proteome</keyword>
<dbReference type="PANTHER" id="PTHR35401:SF1">
    <property type="entry name" value="CYTOPLASMIC PROTEIN"/>
    <property type="match status" value="1"/>
</dbReference>
<evidence type="ECO:0000256" key="1">
    <source>
        <dbReference type="ARBA" id="ARBA00022491"/>
    </source>
</evidence>
<dbReference type="InterPro" id="IPR014795">
    <property type="entry name" value="TacA_1-like"/>
</dbReference>
<sequence>MASVEHKSHGRINLRVDANQEARLRAAAEAAGETLTGFMLSAAGERATHVLENAGRIAIKSAAFERFVAALDAEIEPMPTLSRYAQEPSPIPFR</sequence>
<name>A0ABY4QGH0_9MYCO</name>
<dbReference type="Proteomes" id="UP001056610">
    <property type="component" value="Chromosome"/>
</dbReference>
<gene>
    <name evidence="6" type="ORF">M5I08_17855</name>
</gene>
<evidence type="ECO:0000256" key="5">
    <source>
        <dbReference type="ARBA" id="ARBA00023163"/>
    </source>
</evidence>
<protein>
    <submittedName>
        <fullName evidence="6">DUF1778 domain-containing protein</fullName>
    </submittedName>
</protein>